<dbReference type="GO" id="GO:0010468">
    <property type="term" value="P:regulation of gene expression"/>
    <property type="evidence" value="ECO:0007669"/>
    <property type="project" value="TreeGrafter"/>
</dbReference>
<feature type="compositionally biased region" description="Polar residues" evidence="15">
    <location>
        <begin position="1"/>
        <end position="12"/>
    </location>
</feature>
<dbReference type="STRING" id="6526.A0A2C9K3D3"/>
<dbReference type="InterPro" id="IPR013087">
    <property type="entry name" value="Znf_C2H2_type"/>
</dbReference>
<keyword evidence="4" id="KW-0677">Repeat</keyword>
<evidence type="ECO:0000256" key="1">
    <source>
        <dbReference type="ARBA" id="ARBA00004123"/>
    </source>
</evidence>
<feature type="domain" description="C2H2-type" evidence="16">
    <location>
        <begin position="449"/>
        <end position="476"/>
    </location>
</feature>
<dbReference type="Gene3D" id="3.30.160.60">
    <property type="entry name" value="Classic Zinc Finger"/>
    <property type="match status" value="5"/>
</dbReference>
<dbReference type="FunFam" id="3.30.160.60:FF:002343">
    <property type="entry name" value="Zinc finger protein 33A"/>
    <property type="match status" value="1"/>
</dbReference>
<evidence type="ECO:0000256" key="12">
    <source>
        <dbReference type="ARBA" id="ARBA00058744"/>
    </source>
</evidence>
<evidence type="ECO:0000259" key="16">
    <source>
        <dbReference type="PROSITE" id="PS50157"/>
    </source>
</evidence>
<dbReference type="PANTHER" id="PTHR16515:SF49">
    <property type="entry name" value="GASTRULA ZINC FINGER PROTEIN XLCGF49.1-LIKE-RELATED"/>
    <property type="match status" value="1"/>
</dbReference>
<dbReference type="GO" id="GO:0007601">
    <property type="term" value="P:visual perception"/>
    <property type="evidence" value="ECO:0007669"/>
    <property type="project" value="UniProtKB-KW"/>
</dbReference>
<dbReference type="FunFam" id="3.30.160.60:FF:000875">
    <property type="entry name" value="zinc finger protein 236 isoform X7"/>
    <property type="match status" value="1"/>
</dbReference>
<feature type="domain" description="C2H2-type" evidence="16">
    <location>
        <begin position="365"/>
        <end position="392"/>
    </location>
</feature>
<keyword evidence="10" id="KW-0539">Nucleus</keyword>
<comment type="function">
    <text evidence="12">Transcription factor required for gene expression specific to photoreceptor cells.</text>
</comment>
<keyword evidence="8" id="KW-0238">DNA-binding</keyword>
<dbReference type="FunFam" id="3.30.160.60:FF:000096">
    <property type="entry name" value="Zinc finger and BTB domain-containing protein 18 isoform 1"/>
    <property type="match status" value="1"/>
</dbReference>
<dbReference type="FunFam" id="3.30.160.60:FF:001159">
    <property type="entry name" value="Protein glass"/>
    <property type="match status" value="1"/>
</dbReference>
<evidence type="ECO:0000256" key="6">
    <source>
        <dbReference type="ARBA" id="ARBA00022833"/>
    </source>
</evidence>
<dbReference type="RefSeq" id="XP_013096408.2">
    <property type="nucleotide sequence ID" value="XM_013240954.2"/>
</dbReference>
<evidence type="ECO:0000256" key="13">
    <source>
        <dbReference type="ARBA" id="ARBA00067600"/>
    </source>
</evidence>
<dbReference type="SMART" id="SM00355">
    <property type="entry name" value="ZnF_C2H2"/>
    <property type="match status" value="5"/>
</dbReference>
<keyword evidence="3" id="KW-0479">Metal-binding</keyword>
<organism evidence="17 18">
    <name type="scientific">Biomphalaria glabrata</name>
    <name type="common">Bloodfluke planorb</name>
    <name type="synonym">Freshwater snail</name>
    <dbReference type="NCBI Taxonomy" id="6526"/>
    <lineage>
        <taxon>Eukaryota</taxon>
        <taxon>Metazoa</taxon>
        <taxon>Spiralia</taxon>
        <taxon>Lophotrochozoa</taxon>
        <taxon>Mollusca</taxon>
        <taxon>Gastropoda</taxon>
        <taxon>Heterobranchia</taxon>
        <taxon>Euthyneura</taxon>
        <taxon>Panpulmonata</taxon>
        <taxon>Hygrophila</taxon>
        <taxon>Lymnaeoidea</taxon>
        <taxon>Planorbidae</taxon>
        <taxon>Biomphalaria</taxon>
    </lineage>
</organism>
<proteinExistence type="predicted"/>
<evidence type="ECO:0000256" key="5">
    <source>
        <dbReference type="ARBA" id="ARBA00022771"/>
    </source>
</evidence>
<sequence length="503" mass="55571">MDSPYTTSSSNVDPWRTDLDDQSPPPNIFFDLTPRDHGGEGNMASLGLSPMELEQLPNFFSLPPCAPYKYGHLSDREYPPKGPHDIADALLSLKHAVVHPDLRGPLSPHTPPPPPQTMPHFGSTHYPGQHMTGYGIPSPGPHHYTHGHYSHGHSAPQGLAYSMNHNTPSVQASYGPQNMGPPHQYAQYDQCPSPGIQHSVQTTNVHFPSMSVNVSMSMNVGMTPNLGPGQYNCGGGGGTNVGGPSQNWTLPPTSPPMPPPPPTVLSQYHPAGSSNLQPYCNGYSASQPHAFSHFNSDYRPVPPEHRATVYYKPVAETFKESKFCQVNHHHHHHHHHEHVLKRARFGSERSLSASSALDTGLVKTNLCRICGKTYARPSTLKTHLRTHSGEKPYKCSTCSKSFSQAANLTAHLRTHSGEKPFRCPVCERRFSQSSSVTTHMRTHSGERPYRCRMCKKAFSDSSTLTKHLRIHSGEKPYQCKLCLLRFSQSGNLNRHMRVHSSNA</sequence>
<evidence type="ECO:0000256" key="9">
    <source>
        <dbReference type="ARBA" id="ARBA00023163"/>
    </source>
</evidence>
<dbReference type="EnsemblMetazoa" id="BGLB012448-RB">
    <property type="protein sequence ID" value="BGLB012448-PB"/>
    <property type="gene ID" value="BGLB012448"/>
</dbReference>
<dbReference type="KEGG" id="bgt:106079751"/>
<feature type="domain" description="C2H2-type" evidence="16">
    <location>
        <begin position="477"/>
        <end position="503"/>
    </location>
</feature>
<feature type="region of interest" description="Disordered" evidence="15">
    <location>
        <begin position="1"/>
        <end position="44"/>
    </location>
</feature>
<keyword evidence="9" id="KW-0804">Transcription</keyword>
<keyword evidence="7" id="KW-0805">Transcription regulation</keyword>
<evidence type="ECO:0000313" key="17">
    <source>
        <dbReference type="EnsemblMetazoa" id="BGLB012448-PB"/>
    </source>
</evidence>
<dbReference type="SUPFAM" id="SSF57667">
    <property type="entry name" value="beta-beta-alpha zinc fingers"/>
    <property type="match status" value="3"/>
</dbReference>
<name>A0A2C9K3D3_BIOGL</name>
<evidence type="ECO:0000256" key="2">
    <source>
        <dbReference type="ARBA" id="ARBA00022606"/>
    </source>
</evidence>
<keyword evidence="11" id="KW-0844">Vision</keyword>
<feature type="region of interest" description="Disordered" evidence="15">
    <location>
        <begin position="235"/>
        <end position="259"/>
    </location>
</feature>
<gene>
    <name evidence="17" type="primary">106079751</name>
</gene>
<dbReference type="GO" id="GO:0005634">
    <property type="term" value="C:nucleus"/>
    <property type="evidence" value="ECO:0007669"/>
    <property type="project" value="UniProtKB-SubCell"/>
</dbReference>
<dbReference type="PROSITE" id="PS00028">
    <property type="entry name" value="ZINC_FINGER_C2H2_1"/>
    <property type="match status" value="5"/>
</dbReference>
<dbReference type="Pfam" id="PF00096">
    <property type="entry name" value="zf-C2H2"/>
    <property type="match status" value="5"/>
</dbReference>
<dbReference type="VEuPathDB" id="VectorBase:BGLB012448"/>
<evidence type="ECO:0000313" key="18">
    <source>
        <dbReference type="Proteomes" id="UP000076420"/>
    </source>
</evidence>
<reference evidence="17" key="1">
    <citation type="submission" date="2020-05" db="UniProtKB">
        <authorList>
            <consortium name="EnsemblMetazoa"/>
        </authorList>
    </citation>
    <scope>IDENTIFICATION</scope>
    <source>
        <strain evidence="17">BB02</strain>
    </source>
</reference>
<evidence type="ECO:0000256" key="7">
    <source>
        <dbReference type="ARBA" id="ARBA00023015"/>
    </source>
</evidence>
<dbReference type="AlphaFoldDB" id="A0A2C9K3D3"/>
<evidence type="ECO:0000256" key="8">
    <source>
        <dbReference type="ARBA" id="ARBA00023125"/>
    </source>
</evidence>
<comment type="subcellular location">
    <subcellularLocation>
        <location evidence="1">Nucleus</location>
    </subcellularLocation>
</comment>
<feature type="domain" description="C2H2-type" evidence="16">
    <location>
        <begin position="421"/>
        <end position="448"/>
    </location>
</feature>
<dbReference type="InterPro" id="IPR036236">
    <property type="entry name" value="Znf_C2H2_sf"/>
</dbReference>
<dbReference type="VEuPathDB" id="VectorBase:BGLAX_029826"/>
<evidence type="ECO:0000256" key="3">
    <source>
        <dbReference type="ARBA" id="ARBA00022723"/>
    </source>
</evidence>
<dbReference type="PROSITE" id="PS50157">
    <property type="entry name" value="ZINC_FINGER_C2H2_2"/>
    <property type="match status" value="5"/>
</dbReference>
<keyword evidence="6" id="KW-0862">Zinc</keyword>
<evidence type="ECO:0000256" key="11">
    <source>
        <dbReference type="ARBA" id="ARBA00023305"/>
    </source>
</evidence>
<protein>
    <recommendedName>
        <fullName evidence="13">Protein glass</fullName>
    </recommendedName>
</protein>
<dbReference type="GO" id="GO:0003677">
    <property type="term" value="F:DNA binding"/>
    <property type="evidence" value="ECO:0007669"/>
    <property type="project" value="UniProtKB-KW"/>
</dbReference>
<dbReference type="OrthoDB" id="8113227at2759"/>
<evidence type="ECO:0000256" key="15">
    <source>
        <dbReference type="SAM" id="MobiDB-lite"/>
    </source>
</evidence>
<feature type="domain" description="C2H2-type" evidence="16">
    <location>
        <begin position="393"/>
        <end position="420"/>
    </location>
</feature>
<dbReference type="Proteomes" id="UP000076420">
    <property type="component" value="Unassembled WGS sequence"/>
</dbReference>
<keyword evidence="2" id="KW-0716">Sensory transduction</keyword>
<dbReference type="FunFam" id="3.30.160.60:FF:000310">
    <property type="entry name" value="GLIS family zinc finger 2"/>
    <property type="match status" value="1"/>
</dbReference>
<accession>A0A2C9K3D3</accession>
<evidence type="ECO:0000256" key="4">
    <source>
        <dbReference type="ARBA" id="ARBA00022737"/>
    </source>
</evidence>
<dbReference type="PANTHER" id="PTHR16515">
    <property type="entry name" value="PR DOMAIN ZINC FINGER PROTEIN"/>
    <property type="match status" value="1"/>
</dbReference>
<keyword evidence="5 14" id="KW-0863">Zinc-finger</keyword>
<dbReference type="GO" id="GO:0008270">
    <property type="term" value="F:zinc ion binding"/>
    <property type="evidence" value="ECO:0007669"/>
    <property type="project" value="UniProtKB-KW"/>
</dbReference>
<evidence type="ECO:0000256" key="14">
    <source>
        <dbReference type="PROSITE-ProRule" id="PRU00042"/>
    </source>
</evidence>
<dbReference type="InterPro" id="IPR050331">
    <property type="entry name" value="Zinc_finger"/>
</dbReference>
<evidence type="ECO:0000256" key="10">
    <source>
        <dbReference type="ARBA" id="ARBA00023242"/>
    </source>
</evidence>